<dbReference type="PANTHER" id="PTHR10562">
    <property type="entry name" value="SMALL UBIQUITIN-RELATED MODIFIER"/>
    <property type="match status" value="1"/>
</dbReference>
<dbReference type="Pfam" id="PF11976">
    <property type="entry name" value="Rad60-SLD"/>
    <property type="match status" value="1"/>
</dbReference>
<proteinExistence type="evidence at transcript level"/>
<dbReference type="PROSITE" id="PS50053">
    <property type="entry name" value="UBIQUITIN_2"/>
    <property type="match status" value="1"/>
</dbReference>
<dbReference type="InterPro" id="IPR000626">
    <property type="entry name" value="Ubiquitin-like_dom"/>
</dbReference>
<dbReference type="OMA" id="DQSHAAR"/>
<sequence length="90" mass="10287">MEETKDQKPNEHLNLKVKSQDGNEVFFKVKKTTPFKRLMEAYCQKVGAEKSSVRFLFDGDRISGDQTPADLDMQDEDEIDAMVQQTGGSW</sequence>
<accession>Q7XBP4</accession>
<dbReference type="AlphaFoldDB" id="Q7XBP4"/>
<dbReference type="InterPro" id="IPR029071">
    <property type="entry name" value="Ubiquitin-like_domsf"/>
</dbReference>
<evidence type="ECO:0000259" key="1">
    <source>
        <dbReference type="PROSITE" id="PS50053"/>
    </source>
</evidence>
<reference evidence="2" key="1">
    <citation type="journal article" date="2003" name="J. Mol. Biol.">
        <title>Novel ubiquitin fusion proteins: ribosomal protein P1 and actin.</title>
        <authorList>
            <person name="Archibald J.M."/>
            <person name="Teh E.M."/>
            <person name="Keeling P.J."/>
        </authorList>
    </citation>
    <scope>NUCLEOTIDE SEQUENCE</scope>
</reference>
<dbReference type="Gene3D" id="3.10.20.90">
    <property type="entry name" value="Phosphatidylinositol 3-kinase Catalytic Subunit, Chain A, domain 1"/>
    <property type="match status" value="1"/>
</dbReference>
<name>Q7XBP4_BIGNA</name>
<dbReference type="FunFam" id="3.10.20.90:FF:000202">
    <property type="entry name" value="Small ubiquitin-related modifier I"/>
    <property type="match status" value="1"/>
</dbReference>
<dbReference type="HOGENOM" id="CLU_148322_6_0_1"/>
<dbReference type="SUPFAM" id="SSF54236">
    <property type="entry name" value="Ubiquitin-like"/>
    <property type="match status" value="1"/>
</dbReference>
<dbReference type="InterPro" id="IPR022617">
    <property type="entry name" value="Rad60/SUMO-like_dom"/>
</dbReference>
<dbReference type="EMBL" id="AY251810">
    <property type="protein sequence ID" value="AAP34642.1"/>
    <property type="molecule type" value="mRNA"/>
</dbReference>
<evidence type="ECO:0000313" key="2">
    <source>
        <dbReference type="EMBL" id="AAP34642.1"/>
    </source>
</evidence>
<protein>
    <submittedName>
        <fullName evidence="2">Small ubiquitin-like modifier</fullName>
    </submittedName>
</protein>
<feature type="domain" description="Ubiquitin-like" evidence="1">
    <location>
        <begin position="13"/>
        <end position="88"/>
    </location>
</feature>
<organism evidence="2">
    <name type="scientific">Bigelowiella natans</name>
    <name type="common">Pedinomonas minutissima</name>
    <name type="synonym">Chlorarachnion sp. (strain CCMP621)</name>
    <dbReference type="NCBI Taxonomy" id="227086"/>
    <lineage>
        <taxon>Eukaryota</taxon>
        <taxon>Sar</taxon>
        <taxon>Rhizaria</taxon>
        <taxon>Cercozoa</taxon>
        <taxon>Chlorarachniophyceae</taxon>
        <taxon>Bigelowiella</taxon>
    </lineage>
</organism>
<dbReference type="SMART" id="SM00213">
    <property type="entry name" value="UBQ"/>
    <property type="match status" value="1"/>
</dbReference>
<dbReference type="CDD" id="cd16116">
    <property type="entry name" value="Ubl_Smt3_like"/>
    <property type="match status" value="1"/>
</dbReference>